<dbReference type="EMBL" id="JBAMIC010000012">
    <property type="protein sequence ID" value="KAK7099358.1"/>
    <property type="molecule type" value="Genomic_DNA"/>
</dbReference>
<gene>
    <name evidence="8" type="ORF">V1264_003506</name>
</gene>
<evidence type="ECO:0000313" key="8">
    <source>
        <dbReference type="EMBL" id="KAK7099358.1"/>
    </source>
</evidence>
<feature type="region of interest" description="Disordered" evidence="6">
    <location>
        <begin position="422"/>
        <end position="505"/>
    </location>
</feature>
<feature type="region of interest" description="Disordered" evidence="6">
    <location>
        <begin position="336"/>
        <end position="363"/>
    </location>
</feature>
<feature type="transmembrane region" description="Helical" evidence="7">
    <location>
        <begin position="129"/>
        <end position="155"/>
    </location>
</feature>
<comment type="subcellular location">
    <subcellularLocation>
        <location evidence="1">Membrane</location>
        <topology evidence="1">Multi-pass membrane protein</topology>
    </subcellularLocation>
</comment>
<accession>A0AAN9B5W4</accession>
<feature type="compositionally biased region" description="Polar residues" evidence="6">
    <location>
        <begin position="336"/>
        <end position="357"/>
    </location>
</feature>
<protein>
    <submittedName>
        <fullName evidence="8">Uncharacterized protein</fullName>
    </submittedName>
</protein>
<evidence type="ECO:0000313" key="9">
    <source>
        <dbReference type="Proteomes" id="UP001374579"/>
    </source>
</evidence>
<keyword evidence="9" id="KW-1185">Reference proteome</keyword>
<evidence type="ECO:0000256" key="6">
    <source>
        <dbReference type="SAM" id="MobiDB-lite"/>
    </source>
</evidence>
<dbReference type="GO" id="GO:0050909">
    <property type="term" value="P:sensory perception of taste"/>
    <property type="evidence" value="ECO:0007669"/>
    <property type="project" value="InterPro"/>
</dbReference>
<dbReference type="AlphaFoldDB" id="A0AAN9B5W4"/>
<dbReference type="GO" id="GO:0051606">
    <property type="term" value="P:detection of stimulus"/>
    <property type="evidence" value="ECO:0007669"/>
    <property type="project" value="UniProtKB-ARBA"/>
</dbReference>
<evidence type="ECO:0000256" key="3">
    <source>
        <dbReference type="ARBA" id="ARBA00022989"/>
    </source>
</evidence>
<proteinExistence type="predicted"/>
<feature type="compositionally biased region" description="Basic and acidic residues" evidence="6">
    <location>
        <begin position="424"/>
        <end position="437"/>
    </location>
</feature>
<reference evidence="8 9" key="1">
    <citation type="submission" date="2024-02" db="EMBL/GenBank/DDBJ databases">
        <title>Chromosome-scale genome assembly of the rough periwinkle Littorina saxatilis.</title>
        <authorList>
            <person name="De Jode A."/>
            <person name="Faria R."/>
            <person name="Formenti G."/>
            <person name="Sims Y."/>
            <person name="Smith T.P."/>
            <person name="Tracey A."/>
            <person name="Wood J.M.D."/>
            <person name="Zagrodzka Z.B."/>
            <person name="Johannesson K."/>
            <person name="Butlin R.K."/>
            <person name="Leder E.H."/>
        </authorList>
    </citation>
    <scope>NUCLEOTIDE SEQUENCE [LARGE SCALE GENOMIC DNA]</scope>
    <source>
        <strain evidence="8">Snail1</strain>
        <tissue evidence="8">Muscle</tissue>
    </source>
</reference>
<feature type="transmembrane region" description="Helical" evidence="7">
    <location>
        <begin position="668"/>
        <end position="687"/>
    </location>
</feature>
<evidence type="ECO:0000256" key="1">
    <source>
        <dbReference type="ARBA" id="ARBA00004141"/>
    </source>
</evidence>
<evidence type="ECO:0000256" key="2">
    <source>
        <dbReference type="ARBA" id="ARBA00022692"/>
    </source>
</evidence>
<feature type="compositionally biased region" description="Polar residues" evidence="6">
    <location>
        <begin position="291"/>
        <end position="306"/>
    </location>
</feature>
<dbReference type="PANTHER" id="PTHR21421:SF29">
    <property type="entry name" value="GUSTATORY RECEPTOR 5A FOR TREHALOSE-RELATED"/>
    <property type="match status" value="1"/>
</dbReference>
<feature type="transmembrane region" description="Helical" evidence="7">
    <location>
        <begin position="590"/>
        <end position="614"/>
    </location>
</feature>
<evidence type="ECO:0000256" key="4">
    <source>
        <dbReference type="ARBA" id="ARBA00023136"/>
    </source>
</evidence>
<feature type="transmembrane region" description="Helical" evidence="7">
    <location>
        <begin position="103"/>
        <end position="123"/>
    </location>
</feature>
<keyword evidence="3 7" id="KW-1133">Transmembrane helix</keyword>
<feature type="transmembrane region" description="Helical" evidence="7">
    <location>
        <begin position="557"/>
        <end position="578"/>
    </location>
</feature>
<keyword evidence="5" id="KW-0675">Receptor</keyword>
<evidence type="ECO:0000256" key="7">
    <source>
        <dbReference type="SAM" id="Phobius"/>
    </source>
</evidence>
<organism evidence="8 9">
    <name type="scientific">Littorina saxatilis</name>
    <dbReference type="NCBI Taxonomy" id="31220"/>
    <lineage>
        <taxon>Eukaryota</taxon>
        <taxon>Metazoa</taxon>
        <taxon>Spiralia</taxon>
        <taxon>Lophotrochozoa</taxon>
        <taxon>Mollusca</taxon>
        <taxon>Gastropoda</taxon>
        <taxon>Caenogastropoda</taxon>
        <taxon>Littorinimorpha</taxon>
        <taxon>Littorinoidea</taxon>
        <taxon>Littorinidae</taxon>
        <taxon>Littorina</taxon>
    </lineage>
</organism>
<evidence type="ECO:0000256" key="5">
    <source>
        <dbReference type="ARBA" id="ARBA00023170"/>
    </source>
</evidence>
<feature type="transmembrane region" description="Helical" evidence="7">
    <location>
        <begin position="192"/>
        <end position="212"/>
    </location>
</feature>
<dbReference type="InterPro" id="IPR013604">
    <property type="entry name" value="7TM_chemorcpt"/>
</dbReference>
<name>A0AAN9B5W4_9CAEN</name>
<dbReference type="Pfam" id="PF08395">
    <property type="entry name" value="7tm_7"/>
    <property type="match status" value="1"/>
</dbReference>
<keyword evidence="2 7" id="KW-0812">Transmembrane</keyword>
<dbReference type="GO" id="GO:0038023">
    <property type="term" value="F:signaling receptor activity"/>
    <property type="evidence" value="ECO:0007669"/>
    <property type="project" value="UniProtKB-ARBA"/>
</dbReference>
<dbReference type="PANTHER" id="PTHR21421">
    <property type="entry name" value="GUSTATORY RECEPTOR"/>
    <property type="match status" value="1"/>
</dbReference>
<dbReference type="GO" id="GO:0016020">
    <property type="term" value="C:membrane"/>
    <property type="evidence" value="ECO:0007669"/>
    <property type="project" value="UniProtKB-SubCell"/>
</dbReference>
<dbReference type="Proteomes" id="UP001374579">
    <property type="component" value="Unassembled WGS sequence"/>
</dbReference>
<keyword evidence="4 7" id="KW-0472">Membrane</keyword>
<feature type="compositionally biased region" description="Polar residues" evidence="6">
    <location>
        <begin position="442"/>
        <end position="459"/>
    </location>
</feature>
<feature type="transmembrane region" description="Helical" evidence="7">
    <location>
        <begin position="232"/>
        <end position="261"/>
    </location>
</feature>
<sequence>MAKSSTSMTACELNCLDPLLKYIAAFGFPVHQLLHSSNLSVSQDTEAGTFSNPSVEEAGDGGITVRPETAETRSLCFQAQSKCGCVCLGGRVLGSCGMRWYKVAPWFVGFALICILLRPLYAFKDMSTFSFYWGIMLVFAFFPAQLVVQFALLYLSLRRHVKKLRVTWKSYVARFSHGSHAQCKTILKRSRLLVKVLIVFSLFFFSSMVYCTCSFPNWKRYLAPLDALPNDWFLVLLMLHTAFLTVGINTEIPVVLLYVILARVIRHEFLLVTQELEKVLPQTDSKFGETLASQNVSENTGSSVESFEGRNSNDVKQSPELTESCNLHVTNSLLHTSNGVSELTGNTNGRTEIQTTGRGAHTDHLINIPKTTFKNKNQNREAERYPKQSDFQETLNSHSLTVIDLETTEAVEDVVTECGIRNRRNSDNAPGHHDISHCGKNPNPSFKNSPVFTSRNQMSKPLPVTSKERCPGDSTIGMKRSANPSSDVVKERHKGSSTMRKSNLKPATRSHFIFQSPASEGDSEGERSQLSSSEKEFCHLRNQHESLCRLLSLSQRCFQHFIACNFAVSVPLLCFMIYSLASGAGRVNQWGFMFTMCMERISLLGVVIAFAISLQEAARSPLSMIYASDWSALSHPLVTKLQLFTTRLHDSDLGYHVYGLFSVTRETVLMLAGTFITYAVVVIQFQMGSPVTSYCSANATREGVK</sequence>
<feature type="region of interest" description="Disordered" evidence="6">
    <location>
        <begin position="290"/>
        <end position="318"/>
    </location>
</feature>
<comment type="caution">
    <text evidence="8">The sequence shown here is derived from an EMBL/GenBank/DDBJ whole genome shotgun (WGS) entry which is preliminary data.</text>
</comment>